<evidence type="ECO:0008006" key="3">
    <source>
        <dbReference type="Google" id="ProtNLM"/>
    </source>
</evidence>
<accession>A0A137NQF3</accession>
<reference evidence="1 2" key="1">
    <citation type="journal article" date="2015" name="Genome Biol. Evol.">
        <title>Phylogenomic analyses indicate that early fungi evolved digesting cell walls of algal ancestors of land plants.</title>
        <authorList>
            <person name="Chang Y."/>
            <person name="Wang S."/>
            <person name="Sekimoto S."/>
            <person name="Aerts A.L."/>
            <person name="Choi C."/>
            <person name="Clum A."/>
            <person name="LaButti K.M."/>
            <person name="Lindquist E.A."/>
            <person name="Yee Ngan C."/>
            <person name="Ohm R.A."/>
            <person name="Salamov A.A."/>
            <person name="Grigoriev I.V."/>
            <person name="Spatafora J.W."/>
            <person name="Berbee M.L."/>
        </authorList>
    </citation>
    <scope>NUCLEOTIDE SEQUENCE [LARGE SCALE GENOMIC DNA]</scope>
    <source>
        <strain evidence="1 2">NRRL 28638</strain>
    </source>
</reference>
<dbReference type="AlphaFoldDB" id="A0A137NQF3"/>
<keyword evidence="2" id="KW-1185">Reference proteome</keyword>
<dbReference type="Proteomes" id="UP000070444">
    <property type="component" value="Unassembled WGS sequence"/>
</dbReference>
<gene>
    <name evidence="1" type="ORF">CONCODRAFT_13591</name>
</gene>
<organism evidence="1 2">
    <name type="scientific">Conidiobolus coronatus (strain ATCC 28846 / CBS 209.66 / NRRL 28638)</name>
    <name type="common">Delacroixia coronata</name>
    <dbReference type="NCBI Taxonomy" id="796925"/>
    <lineage>
        <taxon>Eukaryota</taxon>
        <taxon>Fungi</taxon>
        <taxon>Fungi incertae sedis</taxon>
        <taxon>Zoopagomycota</taxon>
        <taxon>Entomophthoromycotina</taxon>
        <taxon>Entomophthoromycetes</taxon>
        <taxon>Entomophthorales</taxon>
        <taxon>Ancylistaceae</taxon>
        <taxon>Conidiobolus</taxon>
    </lineage>
</organism>
<proteinExistence type="predicted"/>
<dbReference type="CDD" id="cd12148">
    <property type="entry name" value="fungal_TF_MHR"/>
    <property type="match status" value="1"/>
</dbReference>
<sequence>MFKNSKSVNYMACEQCFSQIIRPNQLYCKKCQVKTQCNKTSNRKLHKVKLNKNSSNLVEVLNAAKKHIDPNYSSNSLDDNSGLSIIQYTHKADNIHSYKWSNFQKIEEFGNCNIDYIQFPIIEFIYRLGDDLQSIPRIGRFIKDHKNRAKKDYTKLKPNHISDIASPLLLVLQKSFWRGLMESYFKFVHPDIILFSIVDFDPKTASEFLLSAIYFAGFVIQPDFPEEVVSYMHAYATNNIKKILLSVKLSNAQALGLYSYAFYLNGNTSLSRVCLSHLARVSHTLGICITRKSLPMLNQYNRKLISNNMRLYYNWAKMGPSSYELDSEDEEDDLDIYESKYQFPNSSLNFCSNKHEGALYSIYCSQFAKLKNLNINIISKFCKFDSKRIKIEIEGLNNKVNDVYKYAKLSLESVVSLAPEYESQNKKLEISKGTEYSITQVILDKGIELWELISSNTTFNDIWSWGPYTKAIISIH</sequence>
<evidence type="ECO:0000313" key="2">
    <source>
        <dbReference type="Proteomes" id="UP000070444"/>
    </source>
</evidence>
<evidence type="ECO:0000313" key="1">
    <source>
        <dbReference type="EMBL" id="KXN64987.1"/>
    </source>
</evidence>
<name>A0A137NQF3_CONC2</name>
<protein>
    <recommendedName>
        <fullName evidence="3">Transcription factor domain-containing protein</fullName>
    </recommendedName>
</protein>
<dbReference type="EMBL" id="KQ965029">
    <property type="protein sequence ID" value="KXN64987.1"/>
    <property type="molecule type" value="Genomic_DNA"/>
</dbReference>